<dbReference type="EMBL" id="AP025292">
    <property type="protein sequence ID" value="BDC99653.1"/>
    <property type="molecule type" value="Genomic_DNA"/>
</dbReference>
<evidence type="ECO:0000256" key="2">
    <source>
        <dbReference type="ARBA" id="ARBA00022692"/>
    </source>
</evidence>
<feature type="transmembrane region" description="Helical" evidence="5">
    <location>
        <begin position="12"/>
        <end position="31"/>
    </location>
</feature>
<feature type="transmembrane region" description="Helical" evidence="5">
    <location>
        <begin position="113"/>
        <end position="129"/>
    </location>
</feature>
<keyword evidence="4 5" id="KW-0472">Membrane</keyword>
<evidence type="ECO:0000256" key="4">
    <source>
        <dbReference type="ARBA" id="ARBA00023136"/>
    </source>
</evidence>
<feature type="transmembrane region" description="Helical" evidence="5">
    <location>
        <begin position="279"/>
        <end position="300"/>
    </location>
</feature>
<comment type="subcellular location">
    <subcellularLocation>
        <location evidence="5">Cell membrane</location>
        <topology evidence="5">Multi-pass membrane protein</topology>
    </subcellularLocation>
    <subcellularLocation>
        <location evidence="1">Endomembrane system</location>
        <topology evidence="1">Multi-pass membrane protein</topology>
    </subcellularLocation>
    <subcellularLocation>
        <location evidence="6">Membrane</location>
        <topology evidence="6">Multi-pass membrane protein</topology>
    </subcellularLocation>
</comment>
<comment type="subunit">
    <text evidence="5">NDH-1 is composed of 14 different subunits. Subunits NuoA, H, J, K, L, M, N constitute the membrane sector of the complex.</text>
</comment>
<dbReference type="InterPro" id="IPR001750">
    <property type="entry name" value="ND/Mrp_TM"/>
</dbReference>
<feature type="transmembrane region" description="Helical" evidence="5">
    <location>
        <begin position="333"/>
        <end position="355"/>
    </location>
</feature>
<accession>A0ABM7VFC6</accession>
<dbReference type="HAMAP" id="MF_00445">
    <property type="entry name" value="NDH1_NuoN_1"/>
    <property type="match status" value="1"/>
</dbReference>
<evidence type="ECO:0000256" key="6">
    <source>
        <dbReference type="RuleBase" id="RU000320"/>
    </source>
</evidence>
<name>A0ABM7VFC6_9BACT</name>
<dbReference type="InterPro" id="IPR010096">
    <property type="entry name" value="NADH-Q_OxRdtase_suN/2"/>
</dbReference>
<proteinExistence type="inferred from homology"/>
<reference evidence="8 9" key="1">
    <citation type="submission" date="2021-12" db="EMBL/GenBank/DDBJ databases">
        <title>Genome sequencing of bacteria with rrn-lacking chromosome and rrn-plasmid.</title>
        <authorList>
            <person name="Anda M."/>
            <person name="Iwasaki W."/>
        </authorList>
    </citation>
    <scope>NUCLEOTIDE SEQUENCE [LARGE SCALE GENOMIC DNA]</scope>
    <source>
        <strain evidence="8 9">NBRC 101262</strain>
    </source>
</reference>
<feature type="transmembrane region" description="Helical" evidence="5">
    <location>
        <begin position="207"/>
        <end position="225"/>
    </location>
</feature>
<protein>
    <recommendedName>
        <fullName evidence="5">NADH-quinone oxidoreductase subunit N</fullName>
        <ecNumber evidence="5">7.1.1.-</ecNumber>
    </recommendedName>
    <alternativeName>
        <fullName evidence="5">NADH dehydrogenase I subunit N</fullName>
    </alternativeName>
    <alternativeName>
        <fullName evidence="5">NDH-1 subunit N</fullName>
    </alternativeName>
</protein>
<keyword evidence="2 5" id="KW-0812">Transmembrane</keyword>
<comment type="catalytic activity">
    <reaction evidence="5">
        <text>a quinone + NADH + 5 H(+)(in) = a quinol + NAD(+) + 4 H(+)(out)</text>
        <dbReference type="Rhea" id="RHEA:57888"/>
        <dbReference type="ChEBI" id="CHEBI:15378"/>
        <dbReference type="ChEBI" id="CHEBI:24646"/>
        <dbReference type="ChEBI" id="CHEBI:57540"/>
        <dbReference type="ChEBI" id="CHEBI:57945"/>
        <dbReference type="ChEBI" id="CHEBI:132124"/>
    </reaction>
</comment>
<evidence type="ECO:0000256" key="5">
    <source>
        <dbReference type="HAMAP-Rule" id="MF_00445"/>
    </source>
</evidence>
<keyword evidence="5" id="KW-1003">Cell membrane</keyword>
<keyword evidence="5" id="KW-0813">Transport</keyword>
<feature type="transmembrane region" description="Helical" evidence="5">
    <location>
        <begin position="307"/>
        <end position="327"/>
    </location>
</feature>
<feature type="transmembrane region" description="Helical" evidence="5">
    <location>
        <begin position="43"/>
        <end position="61"/>
    </location>
</feature>
<feature type="transmembrane region" description="Helical" evidence="5">
    <location>
        <begin position="418"/>
        <end position="438"/>
    </location>
</feature>
<dbReference type="RefSeq" id="WP_332918849.1">
    <property type="nucleotide sequence ID" value="NZ_AP025292.1"/>
</dbReference>
<feature type="transmembrane region" description="Helical" evidence="5">
    <location>
        <begin position="376"/>
        <end position="398"/>
    </location>
</feature>
<sequence>MNVDVLNKIIDALPMILPESILVLTIVFLTLLSISPWKKNNGWSILCCWIGGIAYLLAAFYQLGESFNIGFSGMISLNDFAIYGKLLIGGLYLCVLHLSAIHVTGHNNQHHEYWILTVAILLGGSTLLMSESLLMIYLAVELLSFSAYGLTAFNQHKEGQQSAIKYLLFGAVASAMTVYGMSLLYGLTGTLSLSNPQFWLHLTDVPTPILAFAVFLATCGLLFKITAVPLHPWVDDVYQHAPTPVAAFFSTLPKIAVFFCLVNLVQILQPFNALNSPSLTLLIGIVAIMSMTIGNLLALWQKDVKRMLAYSSVSHAGFLLAIAAIPNKAAWDAGLFYVVVYGIMNLAAFGMVQYFETRKLAVTYADFNGLGKKLPLWGIGLVIVMISLTGLPPTAGFNAKLMVFIAFWEQFERSGMNIYLYLLIAGVLNTVIALFYYIKLPYHFYFQKQLPEDDDYEERRLNVITTPLRWSYGIITIILIIPLLVLFFAPQIIL</sequence>
<keyword evidence="5" id="KW-1278">Translocase</keyword>
<feature type="transmembrane region" description="Helical" evidence="5">
    <location>
        <begin position="166"/>
        <end position="187"/>
    </location>
</feature>
<keyword evidence="5" id="KW-0874">Quinone</keyword>
<dbReference type="EC" id="7.1.1.-" evidence="5"/>
<comment type="similarity">
    <text evidence="5">Belongs to the complex I subunit 2 family.</text>
</comment>
<evidence type="ECO:0000256" key="3">
    <source>
        <dbReference type="ARBA" id="ARBA00022989"/>
    </source>
</evidence>
<feature type="domain" description="NADH:quinone oxidoreductase/Mrp antiporter transmembrane" evidence="7">
    <location>
        <begin position="130"/>
        <end position="409"/>
    </location>
</feature>
<dbReference type="Proteomes" id="UP001354989">
    <property type="component" value="Chromosome"/>
</dbReference>
<evidence type="ECO:0000259" key="7">
    <source>
        <dbReference type="Pfam" id="PF00361"/>
    </source>
</evidence>
<keyword evidence="3 5" id="KW-1133">Transmembrane helix</keyword>
<evidence type="ECO:0000313" key="8">
    <source>
        <dbReference type="EMBL" id="BDC99653.1"/>
    </source>
</evidence>
<feature type="transmembrane region" description="Helical" evidence="5">
    <location>
        <begin position="245"/>
        <end position="267"/>
    </location>
</feature>
<gene>
    <name evidence="8" type="primary">ndhB</name>
    <name evidence="5" type="synonym">nuoN</name>
    <name evidence="8" type="ORF">PEPS_19340</name>
</gene>
<organism evidence="8 9">
    <name type="scientific">Persicobacter psychrovividus</name>
    <dbReference type="NCBI Taxonomy" id="387638"/>
    <lineage>
        <taxon>Bacteria</taxon>
        <taxon>Pseudomonadati</taxon>
        <taxon>Bacteroidota</taxon>
        <taxon>Cytophagia</taxon>
        <taxon>Cytophagales</taxon>
        <taxon>Persicobacteraceae</taxon>
        <taxon>Persicobacter</taxon>
    </lineage>
</organism>
<feature type="transmembrane region" description="Helical" evidence="5">
    <location>
        <begin position="470"/>
        <end position="493"/>
    </location>
</feature>
<dbReference type="PANTHER" id="PTHR22773">
    <property type="entry name" value="NADH DEHYDROGENASE"/>
    <property type="match status" value="1"/>
</dbReference>
<comment type="function">
    <text evidence="5">NDH-1 shuttles electrons from NADH, via FMN and iron-sulfur (Fe-S) centers, to quinones in the respiratory chain. The immediate electron acceptor for the enzyme in this species is believed to be a menaquinone. Couples the redox reaction to proton translocation (for every two electrons transferred, four hydrogen ions are translocated across the cytoplasmic membrane), and thus conserves the redox energy in a proton gradient.</text>
</comment>
<keyword evidence="5" id="KW-0520">NAD</keyword>
<evidence type="ECO:0000256" key="1">
    <source>
        <dbReference type="ARBA" id="ARBA00004127"/>
    </source>
</evidence>
<dbReference type="Pfam" id="PF00361">
    <property type="entry name" value="Proton_antipo_M"/>
    <property type="match status" value="1"/>
</dbReference>
<keyword evidence="9" id="KW-1185">Reference proteome</keyword>
<feature type="transmembrane region" description="Helical" evidence="5">
    <location>
        <begin position="81"/>
        <end position="101"/>
    </location>
</feature>
<feature type="transmembrane region" description="Helical" evidence="5">
    <location>
        <begin position="135"/>
        <end position="154"/>
    </location>
</feature>
<evidence type="ECO:0000313" key="9">
    <source>
        <dbReference type="Proteomes" id="UP001354989"/>
    </source>
</evidence>